<keyword evidence="2" id="KW-1185">Reference proteome</keyword>
<gene>
    <name evidence="1" type="ORF">PIB30_032480</name>
</gene>
<organism evidence="1 2">
    <name type="scientific">Stylosanthes scabra</name>
    <dbReference type="NCBI Taxonomy" id="79078"/>
    <lineage>
        <taxon>Eukaryota</taxon>
        <taxon>Viridiplantae</taxon>
        <taxon>Streptophyta</taxon>
        <taxon>Embryophyta</taxon>
        <taxon>Tracheophyta</taxon>
        <taxon>Spermatophyta</taxon>
        <taxon>Magnoliopsida</taxon>
        <taxon>eudicotyledons</taxon>
        <taxon>Gunneridae</taxon>
        <taxon>Pentapetalae</taxon>
        <taxon>rosids</taxon>
        <taxon>fabids</taxon>
        <taxon>Fabales</taxon>
        <taxon>Fabaceae</taxon>
        <taxon>Papilionoideae</taxon>
        <taxon>50 kb inversion clade</taxon>
        <taxon>dalbergioids sensu lato</taxon>
        <taxon>Dalbergieae</taxon>
        <taxon>Pterocarpus clade</taxon>
        <taxon>Stylosanthes</taxon>
    </lineage>
</organism>
<accession>A0ABU6TBV6</accession>
<evidence type="ECO:0000313" key="2">
    <source>
        <dbReference type="Proteomes" id="UP001341840"/>
    </source>
</evidence>
<dbReference type="EMBL" id="JASCZI010090764">
    <property type="protein sequence ID" value="MED6146214.1"/>
    <property type="molecule type" value="Genomic_DNA"/>
</dbReference>
<proteinExistence type="predicted"/>
<sequence length="101" mass="11495">MKWFSFRLRSLQDLFSGWLKVHEVDFGCCARFHGSGELLFGIVQCGAVAPFCFRDVSFECSYFTVVGDELHGEDRGGNDGSYFVQGRSSDDHVVREVMIYH</sequence>
<reference evidence="1 2" key="1">
    <citation type="journal article" date="2023" name="Plants (Basel)">
        <title>Bridging the Gap: Combining Genomics and Transcriptomics Approaches to Understand Stylosanthes scabra, an Orphan Legume from the Brazilian Caatinga.</title>
        <authorList>
            <person name="Ferreira-Neto J.R.C."/>
            <person name="da Silva M.D."/>
            <person name="Binneck E."/>
            <person name="de Melo N.F."/>
            <person name="da Silva R.H."/>
            <person name="de Melo A.L.T.M."/>
            <person name="Pandolfi V."/>
            <person name="Bustamante F.O."/>
            <person name="Brasileiro-Vidal A.C."/>
            <person name="Benko-Iseppon A.M."/>
        </authorList>
    </citation>
    <scope>NUCLEOTIDE SEQUENCE [LARGE SCALE GENOMIC DNA]</scope>
    <source>
        <tissue evidence="1">Leaves</tissue>
    </source>
</reference>
<dbReference type="Proteomes" id="UP001341840">
    <property type="component" value="Unassembled WGS sequence"/>
</dbReference>
<evidence type="ECO:0000313" key="1">
    <source>
        <dbReference type="EMBL" id="MED6146214.1"/>
    </source>
</evidence>
<name>A0ABU6TBV6_9FABA</name>
<protein>
    <submittedName>
        <fullName evidence="1">Uncharacterized protein</fullName>
    </submittedName>
</protein>
<comment type="caution">
    <text evidence="1">The sequence shown here is derived from an EMBL/GenBank/DDBJ whole genome shotgun (WGS) entry which is preliminary data.</text>
</comment>